<dbReference type="InterPro" id="IPR015860">
    <property type="entry name" value="ABC_transpr_TagH-like"/>
</dbReference>
<dbReference type="EMBL" id="MFJX01000047">
    <property type="protein sequence ID" value="OGG30173.1"/>
    <property type="molecule type" value="Genomic_DNA"/>
</dbReference>
<evidence type="ECO:0000256" key="3">
    <source>
        <dbReference type="ARBA" id="ARBA00022741"/>
    </source>
</evidence>
<dbReference type="PANTHER" id="PTHR46743:SF2">
    <property type="entry name" value="TEICHOIC ACIDS EXPORT ATP-BINDING PROTEIN TAGH"/>
    <property type="match status" value="1"/>
</dbReference>
<comment type="similarity">
    <text evidence="1">Belongs to the ABC transporter superfamily.</text>
</comment>
<evidence type="ECO:0000313" key="6">
    <source>
        <dbReference type="EMBL" id="OGG30173.1"/>
    </source>
</evidence>
<dbReference type="Pfam" id="PF00005">
    <property type="entry name" value="ABC_tran"/>
    <property type="match status" value="1"/>
</dbReference>
<dbReference type="SMART" id="SM00382">
    <property type="entry name" value="AAA"/>
    <property type="match status" value="1"/>
</dbReference>
<keyword evidence="2" id="KW-0813">Transport</keyword>
<gene>
    <name evidence="6" type="ORF">A3A63_00870</name>
</gene>
<keyword evidence="3" id="KW-0547">Nucleotide-binding</keyword>
<dbReference type="SUPFAM" id="SSF52540">
    <property type="entry name" value="P-loop containing nucleoside triphosphate hydrolases"/>
    <property type="match status" value="1"/>
</dbReference>
<dbReference type="InterPro" id="IPR003593">
    <property type="entry name" value="AAA+_ATPase"/>
</dbReference>
<dbReference type="InterPro" id="IPR050683">
    <property type="entry name" value="Bact_Polysacc_Export_ATP-bd"/>
</dbReference>
<sequence length="263" mass="29571">MRVKRLTIGYDILESYKIMNKSNNREEIAIRLSGISKKYEIHHEKPTLVEQFVKGKNETFWALRDINLTIKKGERVGIIGPNGSGKTTLLKIITGITTPTSGQVKTYGKVVSLIDLEAGFHPDLSGIQNIYLNGMLLGLSKRKIDELLPSIIAYADIRQFIDAPLFTYSSGMALRLGFSIAVHSDPDILILDEGFGVGDLSFQKKNKKVMASFFNQNKTVIIATQLLYYVRDNCNRVIILHRGVCKNDGSISMIKKYKHQQFS</sequence>
<accession>A0A1F6B058</accession>
<feature type="domain" description="ABC transporter" evidence="5">
    <location>
        <begin position="30"/>
        <end position="263"/>
    </location>
</feature>
<evidence type="ECO:0000256" key="4">
    <source>
        <dbReference type="ARBA" id="ARBA00022840"/>
    </source>
</evidence>
<dbReference type="InterPro" id="IPR003439">
    <property type="entry name" value="ABC_transporter-like_ATP-bd"/>
</dbReference>
<dbReference type="GO" id="GO:0016887">
    <property type="term" value="F:ATP hydrolysis activity"/>
    <property type="evidence" value="ECO:0007669"/>
    <property type="project" value="InterPro"/>
</dbReference>
<dbReference type="GO" id="GO:0005524">
    <property type="term" value="F:ATP binding"/>
    <property type="evidence" value="ECO:0007669"/>
    <property type="project" value="UniProtKB-KW"/>
</dbReference>
<name>A0A1F6B058_9BACT</name>
<evidence type="ECO:0000256" key="2">
    <source>
        <dbReference type="ARBA" id="ARBA00022448"/>
    </source>
</evidence>
<evidence type="ECO:0000259" key="5">
    <source>
        <dbReference type="PROSITE" id="PS50893"/>
    </source>
</evidence>
<dbReference type="Proteomes" id="UP000176450">
    <property type="component" value="Unassembled WGS sequence"/>
</dbReference>
<protein>
    <recommendedName>
        <fullName evidence="5">ABC transporter domain-containing protein</fullName>
    </recommendedName>
</protein>
<dbReference type="InterPro" id="IPR027417">
    <property type="entry name" value="P-loop_NTPase"/>
</dbReference>
<dbReference type="CDD" id="cd03220">
    <property type="entry name" value="ABC_KpsT_Wzt"/>
    <property type="match status" value="1"/>
</dbReference>
<dbReference type="GO" id="GO:0016020">
    <property type="term" value="C:membrane"/>
    <property type="evidence" value="ECO:0007669"/>
    <property type="project" value="InterPro"/>
</dbReference>
<comment type="caution">
    <text evidence="6">The sequence shown here is derived from an EMBL/GenBank/DDBJ whole genome shotgun (WGS) entry which is preliminary data.</text>
</comment>
<evidence type="ECO:0000256" key="1">
    <source>
        <dbReference type="ARBA" id="ARBA00005417"/>
    </source>
</evidence>
<dbReference type="GO" id="GO:0140359">
    <property type="term" value="F:ABC-type transporter activity"/>
    <property type="evidence" value="ECO:0007669"/>
    <property type="project" value="InterPro"/>
</dbReference>
<proteinExistence type="inferred from homology"/>
<dbReference type="AlphaFoldDB" id="A0A1F6B058"/>
<reference evidence="6 7" key="1">
    <citation type="journal article" date="2016" name="Nat. Commun.">
        <title>Thousands of microbial genomes shed light on interconnected biogeochemical processes in an aquifer system.</title>
        <authorList>
            <person name="Anantharaman K."/>
            <person name="Brown C.T."/>
            <person name="Hug L.A."/>
            <person name="Sharon I."/>
            <person name="Castelle C.J."/>
            <person name="Probst A.J."/>
            <person name="Thomas B.C."/>
            <person name="Singh A."/>
            <person name="Wilkins M.J."/>
            <person name="Karaoz U."/>
            <person name="Brodie E.L."/>
            <person name="Williams K.H."/>
            <person name="Hubbard S.S."/>
            <person name="Banfield J.F."/>
        </authorList>
    </citation>
    <scope>NUCLEOTIDE SEQUENCE [LARGE SCALE GENOMIC DNA]</scope>
</reference>
<dbReference type="PANTHER" id="PTHR46743">
    <property type="entry name" value="TEICHOIC ACIDS EXPORT ATP-BINDING PROTEIN TAGH"/>
    <property type="match status" value="1"/>
</dbReference>
<evidence type="ECO:0000313" key="7">
    <source>
        <dbReference type="Proteomes" id="UP000176450"/>
    </source>
</evidence>
<keyword evidence="4" id="KW-0067">ATP-binding</keyword>
<dbReference type="PROSITE" id="PS50893">
    <property type="entry name" value="ABC_TRANSPORTER_2"/>
    <property type="match status" value="1"/>
</dbReference>
<dbReference type="Gene3D" id="3.40.50.300">
    <property type="entry name" value="P-loop containing nucleotide triphosphate hydrolases"/>
    <property type="match status" value="1"/>
</dbReference>
<organism evidence="6 7">
    <name type="scientific">Candidatus Gottesmanbacteria bacterium RIFCSPLOWO2_01_FULL_46_9</name>
    <dbReference type="NCBI Taxonomy" id="1798394"/>
    <lineage>
        <taxon>Bacteria</taxon>
        <taxon>Candidatus Gottesmaniibacteriota</taxon>
    </lineage>
</organism>